<feature type="domain" description="SAM-dependent MTase RsmB/NOP-type" evidence="9">
    <location>
        <begin position="201"/>
        <end position="491"/>
    </location>
</feature>
<dbReference type="GO" id="GO:0008173">
    <property type="term" value="F:RNA methyltransferase activity"/>
    <property type="evidence" value="ECO:0007669"/>
    <property type="project" value="InterPro"/>
</dbReference>
<dbReference type="EC" id="2.1.1.176" evidence="10"/>
<keyword evidence="2 7" id="KW-0489">Methyltransferase</keyword>
<dbReference type="PRINTS" id="PR02008">
    <property type="entry name" value="RCMTFAMILY"/>
</dbReference>
<keyword evidence="5 7" id="KW-0694">RNA-binding</keyword>
<evidence type="ECO:0000256" key="2">
    <source>
        <dbReference type="ARBA" id="ARBA00022603"/>
    </source>
</evidence>
<sequence>MPPTTHHTARRDRDRPDRDRRDQGRRDQGRRDQGGRRRGGVDPARLAAYDVVHAVSTRDAYANLALPAALRERGLSGRDAAFATELTHGALRRGGYDDVLSRCVNRPLPELDSEVLDVLRLGAHQLLGMRVPSHAAVATSVDLARRVAGVGPSKFVNAVLRKVAARDLAGWLAEIAPDPSLDPVGHLASVHAHPRWVVEAFRDALGGSLEETAAVLAADNEPPRVTLAAWPGRSSVEDLCTEGSARRGSWSPYAAILAEGDPHRVRAVAQGRAGVQDEGSQLVALALARAPLDGPDERWLDLCAGPGGKAALLAGLAGQRSAGLLAVERQPHRAGLVARTLVPRRDRPTRGVLGTLVADGTVSAWRPGSFDRVLVDVPCTGLGALRRRPEARWRRAASDVAGLRPLQERLLASALEAVRVGGIVAYATCSPHLAETQDVVAAVLAGRDDVERVDARPSLPGVPDLGEGPEIQLWPHRHGTDAMFLALLRRTG</sequence>
<keyword evidence="4 7" id="KW-0949">S-adenosyl-L-methionine</keyword>
<organism evidence="10 11">
    <name type="scientific">Actinopolymorpha pittospori</name>
    <dbReference type="NCBI Taxonomy" id="648752"/>
    <lineage>
        <taxon>Bacteria</taxon>
        <taxon>Bacillati</taxon>
        <taxon>Actinomycetota</taxon>
        <taxon>Actinomycetes</taxon>
        <taxon>Propionibacteriales</taxon>
        <taxon>Actinopolymorphaceae</taxon>
        <taxon>Actinopolymorpha</taxon>
    </lineage>
</organism>
<feature type="compositionally biased region" description="Basic and acidic residues" evidence="8">
    <location>
        <begin position="11"/>
        <end position="35"/>
    </location>
</feature>
<dbReference type="PANTHER" id="PTHR22807:SF53">
    <property type="entry name" value="RIBOSOMAL RNA SMALL SUBUNIT METHYLTRANSFERASE B-RELATED"/>
    <property type="match status" value="1"/>
</dbReference>
<feature type="active site" description="Nucleophile" evidence="7">
    <location>
        <position position="429"/>
    </location>
</feature>
<dbReference type="Proteomes" id="UP000638648">
    <property type="component" value="Unassembled WGS sequence"/>
</dbReference>
<dbReference type="InterPro" id="IPR023267">
    <property type="entry name" value="RCMT"/>
</dbReference>
<dbReference type="Gene3D" id="3.40.50.150">
    <property type="entry name" value="Vaccinia Virus protein VP39"/>
    <property type="match status" value="1"/>
</dbReference>
<comment type="similarity">
    <text evidence="1 7">Belongs to the class I-like SAM-binding methyltransferase superfamily. RsmB/NOP family.</text>
</comment>
<feature type="binding site" evidence="7">
    <location>
        <begin position="303"/>
        <end position="309"/>
    </location>
    <ligand>
        <name>S-adenosyl-L-methionine</name>
        <dbReference type="ChEBI" id="CHEBI:59789"/>
    </ligand>
</feature>
<dbReference type="InterPro" id="IPR049560">
    <property type="entry name" value="MeTrfase_RsmB-F_NOP2_cat"/>
</dbReference>
<evidence type="ECO:0000256" key="3">
    <source>
        <dbReference type="ARBA" id="ARBA00022679"/>
    </source>
</evidence>
<dbReference type="PANTHER" id="PTHR22807">
    <property type="entry name" value="NOP2 YEAST -RELATED NOL1/NOP2/FMU SUN DOMAIN-CONTAINING"/>
    <property type="match status" value="1"/>
</dbReference>
<dbReference type="PROSITE" id="PS51686">
    <property type="entry name" value="SAM_MT_RSMB_NOP"/>
    <property type="match status" value="1"/>
</dbReference>
<dbReference type="SUPFAM" id="SSF48013">
    <property type="entry name" value="NusB-like"/>
    <property type="match status" value="1"/>
</dbReference>
<dbReference type="InterPro" id="IPR006027">
    <property type="entry name" value="NusB_RsmB_TIM44"/>
</dbReference>
<dbReference type="AlphaFoldDB" id="A0A927RBN4"/>
<proteinExistence type="inferred from homology"/>
<gene>
    <name evidence="10" type="ORF">HEB94_007185</name>
</gene>
<dbReference type="GO" id="GO:0006355">
    <property type="term" value="P:regulation of DNA-templated transcription"/>
    <property type="evidence" value="ECO:0007669"/>
    <property type="project" value="InterPro"/>
</dbReference>
<dbReference type="InterPro" id="IPR029063">
    <property type="entry name" value="SAM-dependent_MTases_sf"/>
</dbReference>
<dbReference type="SUPFAM" id="SSF53335">
    <property type="entry name" value="S-adenosyl-L-methionine-dependent methyltransferases"/>
    <property type="match status" value="1"/>
</dbReference>
<dbReference type="PROSITE" id="PS01153">
    <property type="entry name" value="NOL1_NOP2_SUN"/>
    <property type="match status" value="1"/>
</dbReference>
<comment type="function">
    <text evidence="6">May act as RNA methyltransferase.</text>
</comment>
<evidence type="ECO:0000256" key="8">
    <source>
        <dbReference type="SAM" id="MobiDB-lite"/>
    </source>
</evidence>
<reference evidence="10" key="1">
    <citation type="submission" date="2020-10" db="EMBL/GenBank/DDBJ databases">
        <title>Sequencing the genomes of 1000 actinobacteria strains.</title>
        <authorList>
            <person name="Klenk H.-P."/>
        </authorList>
    </citation>
    <scope>NUCLEOTIDE SEQUENCE</scope>
    <source>
        <strain evidence="10">DSM 45354</strain>
    </source>
</reference>
<feature type="region of interest" description="Disordered" evidence="8">
    <location>
        <begin position="1"/>
        <end position="42"/>
    </location>
</feature>
<comment type="caution">
    <text evidence="10">The sequence shown here is derived from an EMBL/GenBank/DDBJ whole genome shotgun (WGS) entry which is preliminary data.</text>
</comment>
<dbReference type="Gene3D" id="1.10.940.10">
    <property type="entry name" value="NusB-like"/>
    <property type="match status" value="1"/>
</dbReference>
<dbReference type="InterPro" id="IPR035926">
    <property type="entry name" value="NusB-like_sf"/>
</dbReference>
<dbReference type="GO" id="GO:0003723">
    <property type="term" value="F:RNA binding"/>
    <property type="evidence" value="ECO:0007669"/>
    <property type="project" value="UniProtKB-UniRule"/>
</dbReference>
<feature type="binding site" evidence="7">
    <location>
        <position position="359"/>
    </location>
    <ligand>
        <name>S-adenosyl-L-methionine</name>
        <dbReference type="ChEBI" id="CHEBI:59789"/>
    </ligand>
</feature>
<evidence type="ECO:0000259" key="9">
    <source>
        <dbReference type="PROSITE" id="PS51686"/>
    </source>
</evidence>
<dbReference type="FunFam" id="3.40.50.150:FF:000257">
    <property type="entry name" value="16S rRNA methyltransferase"/>
    <property type="match status" value="1"/>
</dbReference>
<dbReference type="InterPro" id="IPR018314">
    <property type="entry name" value="RsmB/NOL1/NOP2-like_CS"/>
</dbReference>
<evidence type="ECO:0000256" key="5">
    <source>
        <dbReference type="ARBA" id="ARBA00022884"/>
    </source>
</evidence>
<dbReference type="EMBL" id="JADBEM010000001">
    <property type="protein sequence ID" value="MBE1610337.1"/>
    <property type="molecule type" value="Genomic_DNA"/>
</dbReference>
<dbReference type="InterPro" id="IPR001678">
    <property type="entry name" value="MeTrfase_RsmB-F_NOP2_dom"/>
</dbReference>
<dbReference type="Pfam" id="PF01189">
    <property type="entry name" value="Methyltr_RsmB-F"/>
    <property type="match status" value="1"/>
</dbReference>
<protein>
    <submittedName>
        <fullName evidence="10">16S rRNA (Cytosine967-C5)-methyltransferase</fullName>
        <ecNumber evidence="10">2.1.1.176</ecNumber>
    </submittedName>
</protein>
<dbReference type="GO" id="GO:0001510">
    <property type="term" value="P:RNA methylation"/>
    <property type="evidence" value="ECO:0007669"/>
    <property type="project" value="InterPro"/>
</dbReference>
<evidence type="ECO:0000256" key="6">
    <source>
        <dbReference type="ARBA" id="ARBA00059465"/>
    </source>
</evidence>
<evidence type="ECO:0000313" key="10">
    <source>
        <dbReference type="EMBL" id="MBE1610337.1"/>
    </source>
</evidence>
<dbReference type="Pfam" id="PF01029">
    <property type="entry name" value="NusB"/>
    <property type="match status" value="1"/>
</dbReference>
<name>A0A927RBN4_9ACTN</name>
<feature type="binding site" evidence="7">
    <location>
        <position position="376"/>
    </location>
    <ligand>
        <name>S-adenosyl-L-methionine</name>
        <dbReference type="ChEBI" id="CHEBI:59789"/>
    </ligand>
</feature>
<dbReference type="RefSeq" id="WP_192753720.1">
    <property type="nucleotide sequence ID" value="NZ_BAABJL010000095.1"/>
</dbReference>
<evidence type="ECO:0000256" key="7">
    <source>
        <dbReference type="PROSITE-ProRule" id="PRU01023"/>
    </source>
</evidence>
<evidence type="ECO:0000313" key="11">
    <source>
        <dbReference type="Proteomes" id="UP000638648"/>
    </source>
</evidence>
<keyword evidence="3 7" id="KW-0808">Transferase</keyword>
<feature type="binding site" evidence="7">
    <location>
        <position position="328"/>
    </location>
    <ligand>
        <name>S-adenosyl-L-methionine</name>
        <dbReference type="ChEBI" id="CHEBI:59789"/>
    </ligand>
</feature>
<keyword evidence="11" id="KW-1185">Reference proteome</keyword>
<evidence type="ECO:0000256" key="4">
    <source>
        <dbReference type="ARBA" id="ARBA00022691"/>
    </source>
</evidence>
<evidence type="ECO:0000256" key="1">
    <source>
        <dbReference type="ARBA" id="ARBA00007494"/>
    </source>
</evidence>
<accession>A0A927RBN4</accession>